<accession>A0AA37PB13</accession>
<evidence type="ECO:0000313" key="1">
    <source>
        <dbReference type="EMBL" id="GKT48928.1"/>
    </source>
</evidence>
<reference evidence="1 2" key="1">
    <citation type="submission" date="2022-03" db="EMBL/GenBank/DDBJ databases">
        <title>Genome data of Colletotrichum spp.</title>
        <authorList>
            <person name="Utami Y.D."/>
            <person name="Hiruma K."/>
        </authorList>
    </citation>
    <scope>NUCLEOTIDE SEQUENCE [LARGE SCALE GENOMIC DNA]</scope>
    <source>
        <strain evidence="1 2">MAFF 239500</strain>
    </source>
</reference>
<organism evidence="1 2">
    <name type="scientific">Colletotrichum spaethianum</name>
    <dbReference type="NCBI Taxonomy" id="700344"/>
    <lineage>
        <taxon>Eukaryota</taxon>
        <taxon>Fungi</taxon>
        <taxon>Dikarya</taxon>
        <taxon>Ascomycota</taxon>
        <taxon>Pezizomycotina</taxon>
        <taxon>Sordariomycetes</taxon>
        <taxon>Hypocreomycetidae</taxon>
        <taxon>Glomerellales</taxon>
        <taxon>Glomerellaceae</taxon>
        <taxon>Colletotrichum</taxon>
        <taxon>Colletotrichum spaethianum species complex</taxon>
    </lineage>
</organism>
<gene>
    <name evidence="1" type="ORF">ColSpa_09109</name>
</gene>
<keyword evidence="2" id="KW-1185">Reference proteome</keyword>
<dbReference type="RefSeq" id="XP_049131278.1">
    <property type="nucleotide sequence ID" value="XM_049275321.1"/>
</dbReference>
<name>A0AA37PB13_9PEZI</name>
<protein>
    <submittedName>
        <fullName evidence="1">Uncharacterized protein</fullName>
    </submittedName>
</protein>
<dbReference type="Proteomes" id="UP001055115">
    <property type="component" value="Unassembled WGS sequence"/>
</dbReference>
<comment type="caution">
    <text evidence="1">The sequence shown here is derived from an EMBL/GenBank/DDBJ whole genome shotgun (WGS) entry which is preliminary data.</text>
</comment>
<evidence type="ECO:0000313" key="2">
    <source>
        <dbReference type="Proteomes" id="UP001055115"/>
    </source>
</evidence>
<dbReference type="AlphaFoldDB" id="A0AA37PB13"/>
<dbReference type="EMBL" id="BQXU01000026">
    <property type="protein sequence ID" value="GKT48928.1"/>
    <property type="molecule type" value="Genomic_DNA"/>
</dbReference>
<dbReference type="GeneID" id="73329911"/>
<sequence length="92" mass="9535">MAYHAVLPFTSPTLHFLYETLPALSACSVRACRISPFATYAASLVGRTSVAASLLSTLCLWESIGIGSIGSIAGPSVSGLPSMGRAVTDQME</sequence>
<proteinExistence type="predicted"/>